<evidence type="ECO:0000313" key="3">
    <source>
        <dbReference type="Proteomes" id="UP000007264"/>
    </source>
</evidence>
<dbReference type="GO" id="GO:0043248">
    <property type="term" value="P:proteasome assembly"/>
    <property type="evidence" value="ECO:0007669"/>
    <property type="project" value="InterPro"/>
</dbReference>
<name>I0YZK1_COCSC</name>
<keyword evidence="3" id="KW-1185">Reference proteome</keyword>
<reference evidence="2 3" key="1">
    <citation type="journal article" date="2012" name="Genome Biol.">
        <title>The genome of the polar eukaryotic microalga coccomyxa subellipsoidea reveals traits of cold adaptation.</title>
        <authorList>
            <person name="Blanc G."/>
            <person name="Agarkova I."/>
            <person name="Grimwood J."/>
            <person name="Kuo A."/>
            <person name="Brueggeman A."/>
            <person name="Dunigan D."/>
            <person name="Gurnon J."/>
            <person name="Ladunga I."/>
            <person name="Lindquist E."/>
            <person name="Lucas S."/>
            <person name="Pangilinan J."/>
            <person name="Proschold T."/>
            <person name="Salamov A."/>
            <person name="Schmutz J."/>
            <person name="Weeks D."/>
            <person name="Yamada T."/>
            <person name="Claverie J.M."/>
            <person name="Grigoriev I."/>
            <person name="Van Etten J."/>
            <person name="Lomsadze A."/>
            <person name="Borodovsky M."/>
        </authorList>
    </citation>
    <scope>NUCLEOTIDE SEQUENCE [LARGE SCALE GENOMIC DNA]</scope>
    <source>
        <strain evidence="2 3">C-169</strain>
    </source>
</reference>
<organism evidence="2 3">
    <name type="scientific">Coccomyxa subellipsoidea (strain C-169)</name>
    <name type="common">Green microalga</name>
    <dbReference type="NCBI Taxonomy" id="574566"/>
    <lineage>
        <taxon>Eukaryota</taxon>
        <taxon>Viridiplantae</taxon>
        <taxon>Chlorophyta</taxon>
        <taxon>core chlorophytes</taxon>
        <taxon>Trebouxiophyceae</taxon>
        <taxon>Trebouxiophyceae incertae sedis</taxon>
        <taxon>Coccomyxaceae</taxon>
        <taxon>Coccomyxa</taxon>
        <taxon>Coccomyxa subellipsoidea</taxon>
    </lineage>
</organism>
<dbReference type="RefSeq" id="XP_005648364.1">
    <property type="nucleotide sequence ID" value="XM_005648307.1"/>
</dbReference>
<feature type="region of interest" description="Disordered" evidence="1">
    <location>
        <begin position="1"/>
        <end position="43"/>
    </location>
</feature>
<dbReference type="KEGG" id="csl:COCSUDRAFT_83695"/>
<evidence type="ECO:0008006" key="4">
    <source>
        <dbReference type="Google" id="ProtNLM"/>
    </source>
</evidence>
<dbReference type="PANTHER" id="PTHR33559">
    <property type="entry name" value="PROTEASOME ASSEMBLY CHAPERONE 4"/>
    <property type="match status" value="1"/>
</dbReference>
<dbReference type="InterPro" id="IPR032157">
    <property type="entry name" value="PAC4"/>
</dbReference>
<evidence type="ECO:0000256" key="1">
    <source>
        <dbReference type="SAM" id="MobiDB-lite"/>
    </source>
</evidence>
<sequence>MEEENRTVQHSAMNGTASEHASKPSTYSHDSEPPPPQAGAAAAALMQHCFSEELLDSTVHFQVMDLGRQLYIWVGTSAAQMGSLCFASPIGAARGMPPVATLVRGANEGSSASLAQRLAKRAGRPVAVAWSLPEEPPAFGLVAERRLMRELQTLQLVSQPASP</sequence>
<dbReference type="Proteomes" id="UP000007264">
    <property type="component" value="Unassembled WGS sequence"/>
</dbReference>
<dbReference type="EMBL" id="AGSI01000007">
    <property type="protein sequence ID" value="EIE23820.1"/>
    <property type="molecule type" value="Genomic_DNA"/>
</dbReference>
<dbReference type="GeneID" id="17041684"/>
<gene>
    <name evidence="2" type="ORF">COCSUDRAFT_83695</name>
</gene>
<dbReference type="PANTHER" id="PTHR33559:SF1">
    <property type="entry name" value="PROTEASOME ASSEMBLY CHAPERONE 4"/>
    <property type="match status" value="1"/>
</dbReference>
<accession>I0YZK1</accession>
<comment type="caution">
    <text evidence="2">The sequence shown here is derived from an EMBL/GenBank/DDBJ whole genome shotgun (WGS) entry which is preliminary data.</text>
</comment>
<dbReference type="OrthoDB" id="368507at2759"/>
<protein>
    <recommendedName>
        <fullName evidence="4">Proteasome assembly chaperone 4</fullName>
    </recommendedName>
</protein>
<evidence type="ECO:0000313" key="2">
    <source>
        <dbReference type="EMBL" id="EIE23820.1"/>
    </source>
</evidence>
<dbReference type="AlphaFoldDB" id="I0YZK1"/>
<proteinExistence type="predicted"/>
<dbReference type="eggNOG" id="KOG1018">
    <property type="taxonomic scope" value="Eukaryota"/>
</dbReference>
<feature type="compositionally biased region" description="Polar residues" evidence="1">
    <location>
        <begin position="8"/>
        <end position="28"/>
    </location>
</feature>
<dbReference type="Pfam" id="PF16093">
    <property type="entry name" value="PAC4"/>
    <property type="match status" value="1"/>
</dbReference>